<keyword evidence="2" id="KW-1185">Reference proteome</keyword>
<evidence type="ECO:0000313" key="1">
    <source>
        <dbReference type="EMBL" id="KAK3798640.1"/>
    </source>
</evidence>
<name>A0AAE1B3S8_9GAST</name>
<evidence type="ECO:0000313" key="2">
    <source>
        <dbReference type="Proteomes" id="UP001283361"/>
    </source>
</evidence>
<accession>A0AAE1B3S8</accession>
<reference evidence="1" key="1">
    <citation type="journal article" date="2023" name="G3 (Bethesda)">
        <title>A reference genome for the long-term kleptoplast-retaining sea slug Elysia crispata morphotype clarki.</title>
        <authorList>
            <person name="Eastman K.E."/>
            <person name="Pendleton A.L."/>
            <person name="Shaikh M.A."/>
            <person name="Suttiyut T."/>
            <person name="Ogas R."/>
            <person name="Tomko P."/>
            <person name="Gavelis G."/>
            <person name="Widhalm J.R."/>
            <person name="Wisecaver J.H."/>
        </authorList>
    </citation>
    <scope>NUCLEOTIDE SEQUENCE</scope>
    <source>
        <strain evidence="1">ECLA1</strain>
    </source>
</reference>
<dbReference type="Proteomes" id="UP001283361">
    <property type="component" value="Unassembled WGS sequence"/>
</dbReference>
<dbReference type="AlphaFoldDB" id="A0AAE1B3S8"/>
<proteinExistence type="predicted"/>
<organism evidence="1 2">
    <name type="scientific">Elysia crispata</name>
    <name type="common">lettuce slug</name>
    <dbReference type="NCBI Taxonomy" id="231223"/>
    <lineage>
        <taxon>Eukaryota</taxon>
        <taxon>Metazoa</taxon>
        <taxon>Spiralia</taxon>
        <taxon>Lophotrochozoa</taxon>
        <taxon>Mollusca</taxon>
        <taxon>Gastropoda</taxon>
        <taxon>Heterobranchia</taxon>
        <taxon>Euthyneura</taxon>
        <taxon>Panpulmonata</taxon>
        <taxon>Sacoglossa</taxon>
        <taxon>Placobranchoidea</taxon>
        <taxon>Plakobranchidae</taxon>
        <taxon>Elysia</taxon>
    </lineage>
</organism>
<comment type="caution">
    <text evidence="1">The sequence shown here is derived from an EMBL/GenBank/DDBJ whole genome shotgun (WGS) entry which is preliminary data.</text>
</comment>
<sequence>MFSSIVSGLPVEAQCEHGTDLRADSLSRYAIWRGSLLVICARPALRTISSPPLGLTVDILKNVLTLGNFLSSPSTRKRAFLRRPQRLYKRKMRSHSASYPSPLAHQIEGRPCFSQTSAAAL</sequence>
<protein>
    <submittedName>
        <fullName evidence="1">Uncharacterized protein</fullName>
    </submittedName>
</protein>
<gene>
    <name evidence="1" type="ORF">RRG08_021977</name>
</gene>
<dbReference type="EMBL" id="JAWDGP010000651">
    <property type="protein sequence ID" value="KAK3798640.1"/>
    <property type="molecule type" value="Genomic_DNA"/>
</dbReference>